<comment type="caution">
    <text evidence="7">The sequence shown here is derived from an EMBL/GenBank/DDBJ whole genome shotgun (WGS) entry which is preliminary data.</text>
</comment>
<evidence type="ECO:0000256" key="2">
    <source>
        <dbReference type="ARBA" id="ARBA00023125"/>
    </source>
</evidence>
<keyword evidence="3" id="KW-0413">Isomerase</keyword>
<keyword evidence="2" id="KW-0238">DNA-binding</keyword>
<reference evidence="7" key="1">
    <citation type="submission" date="2018-11" db="EMBL/GenBank/DDBJ databases">
        <authorList>
            <consortium name="Pathogen Informatics"/>
        </authorList>
    </citation>
    <scope>NUCLEOTIDE SEQUENCE</scope>
</reference>
<dbReference type="EMBL" id="CAAALY010001751">
    <property type="protein sequence ID" value="VEL07447.1"/>
    <property type="molecule type" value="Genomic_DNA"/>
</dbReference>
<gene>
    <name evidence="7" type="ORF">PXEA_LOCUS887</name>
</gene>
<dbReference type="GO" id="GO:0009378">
    <property type="term" value="F:four-way junction helicase activity"/>
    <property type="evidence" value="ECO:0007669"/>
    <property type="project" value="TreeGrafter"/>
</dbReference>
<evidence type="ECO:0000256" key="1">
    <source>
        <dbReference type="ARBA" id="ARBA00005446"/>
    </source>
</evidence>
<dbReference type="InterPro" id="IPR014001">
    <property type="entry name" value="Helicase_ATP-bd"/>
</dbReference>
<accession>A0A3S4ZUF7</accession>
<dbReference type="PROSITE" id="PS51192">
    <property type="entry name" value="HELICASE_ATP_BIND_1"/>
    <property type="match status" value="1"/>
</dbReference>
<dbReference type="AlphaFoldDB" id="A0A3S4ZUF7"/>
<dbReference type="GO" id="GO:0000724">
    <property type="term" value="P:double-strand break repair via homologous recombination"/>
    <property type="evidence" value="ECO:0007669"/>
    <property type="project" value="TreeGrafter"/>
</dbReference>
<sequence>MSSARVAISHSPELSLHYGRSDGFPWHIEVKNLLTRIFRLPSFRPLQIIAINATLDKRDVILVMPTGAGKSLVYQLPAMVTLEANGKMVGSRFSLVITPLVSLMYDQLISLKRLDLPADTVAIMNATTSQAEQKRILDLMVQKPVRHY</sequence>
<dbReference type="PANTHER" id="PTHR13710">
    <property type="entry name" value="DNA HELICASE RECQ FAMILY MEMBER"/>
    <property type="match status" value="1"/>
</dbReference>
<comment type="similarity">
    <text evidence="1">Belongs to the helicase family. RecQ subfamily.</text>
</comment>
<dbReference type="SUPFAM" id="SSF52540">
    <property type="entry name" value="P-loop containing nucleoside triphosphate hydrolases"/>
    <property type="match status" value="1"/>
</dbReference>
<dbReference type="Proteomes" id="UP000784294">
    <property type="component" value="Unassembled WGS sequence"/>
</dbReference>
<evidence type="ECO:0000313" key="8">
    <source>
        <dbReference type="Proteomes" id="UP000784294"/>
    </source>
</evidence>
<keyword evidence="8" id="KW-1185">Reference proteome</keyword>
<dbReference type="OrthoDB" id="10261556at2759"/>
<protein>
    <recommendedName>
        <fullName evidence="5">DNA 3'-5' helicase</fullName>
        <ecNumber evidence="5">5.6.2.4</ecNumber>
    </recommendedName>
</protein>
<proteinExistence type="inferred from homology"/>
<dbReference type="GO" id="GO:0005524">
    <property type="term" value="F:ATP binding"/>
    <property type="evidence" value="ECO:0007669"/>
    <property type="project" value="InterPro"/>
</dbReference>
<comment type="catalytic activity">
    <reaction evidence="4">
        <text>Couples ATP hydrolysis with the unwinding of duplex DNA by translocating in the 3'-5' direction.</text>
        <dbReference type="EC" id="5.6.2.4"/>
    </reaction>
</comment>
<dbReference type="InterPro" id="IPR011545">
    <property type="entry name" value="DEAD/DEAH_box_helicase_dom"/>
</dbReference>
<evidence type="ECO:0000313" key="7">
    <source>
        <dbReference type="EMBL" id="VEL07447.1"/>
    </source>
</evidence>
<evidence type="ECO:0000256" key="5">
    <source>
        <dbReference type="ARBA" id="ARBA00034808"/>
    </source>
</evidence>
<dbReference type="EC" id="5.6.2.4" evidence="5"/>
<dbReference type="GO" id="GO:0005737">
    <property type="term" value="C:cytoplasm"/>
    <property type="evidence" value="ECO:0007669"/>
    <property type="project" value="TreeGrafter"/>
</dbReference>
<evidence type="ECO:0000259" key="6">
    <source>
        <dbReference type="PROSITE" id="PS51192"/>
    </source>
</evidence>
<dbReference type="Gene3D" id="3.40.50.300">
    <property type="entry name" value="P-loop containing nucleotide triphosphate hydrolases"/>
    <property type="match status" value="1"/>
</dbReference>
<evidence type="ECO:0000256" key="3">
    <source>
        <dbReference type="ARBA" id="ARBA00023235"/>
    </source>
</evidence>
<dbReference type="Pfam" id="PF00270">
    <property type="entry name" value="DEAD"/>
    <property type="match status" value="1"/>
</dbReference>
<dbReference type="GO" id="GO:0003677">
    <property type="term" value="F:DNA binding"/>
    <property type="evidence" value="ECO:0007669"/>
    <property type="project" value="UniProtKB-KW"/>
</dbReference>
<dbReference type="GO" id="GO:0043138">
    <property type="term" value="F:3'-5' DNA helicase activity"/>
    <property type="evidence" value="ECO:0007669"/>
    <property type="project" value="UniProtKB-EC"/>
</dbReference>
<feature type="domain" description="Helicase ATP-binding" evidence="6">
    <location>
        <begin position="51"/>
        <end position="148"/>
    </location>
</feature>
<dbReference type="PANTHER" id="PTHR13710:SF105">
    <property type="entry name" value="ATP-DEPENDENT DNA HELICASE Q1"/>
    <property type="match status" value="1"/>
</dbReference>
<dbReference type="GO" id="GO:0005694">
    <property type="term" value="C:chromosome"/>
    <property type="evidence" value="ECO:0007669"/>
    <property type="project" value="TreeGrafter"/>
</dbReference>
<dbReference type="InterPro" id="IPR027417">
    <property type="entry name" value="P-loop_NTPase"/>
</dbReference>
<evidence type="ECO:0000256" key="4">
    <source>
        <dbReference type="ARBA" id="ARBA00034617"/>
    </source>
</evidence>
<name>A0A3S4ZUF7_9PLAT</name>
<organism evidence="7 8">
    <name type="scientific">Protopolystoma xenopodis</name>
    <dbReference type="NCBI Taxonomy" id="117903"/>
    <lineage>
        <taxon>Eukaryota</taxon>
        <taxon>Metazoa</taxon>
        <taxon>Spiralia</taxon>
        <taxon>Lophotrochozoa</taxon>
        <taxon>Platyhelminthes</taxon>
        <taxon>Monogenea</taxon>
        <taxon>Polyopisthocotylea</taxon>
        <taxon>Polystomatidea</taxon>
        <taxon>Polystomatidae</taxon>
        <taxon>Protopolystoma</taxon>
    </lineage>
</organism>